<feature type="transmembrane region" description="Helical" evidence="2">
    <location>
        <begin position="47"/>
        <end position="68"/>
    </location>
</feature>
<evidence type="ECO:0000256" key="3">
    <source>
        <dbReference type="SAM" id="SignalP"/>
    </source>
</evidence>
<keyword evidence="2" id="KW-0472">Membrane</keyword>
<feature type="compositionally biased region" description="Polar residues" evidence="1">
    <location>
        <begin position="85"/>
        <end position="94"/>
    </location>
</feature>
<feature type="region of interest" description="Disordered" evidence="1">
    <location>
        <begin position="75"/>
        <end position="94"/>
    </location>
</feature>
<protein>
    <submittedName>
        <fullName evidence="5">Uncharacterized protein LOC112687497</fullName>
    </submittedName>
</protein>
<keyword evidence="2" id="KW-1133">Transmembrane helix</keyword>
<proteinExistence type="predicted"/>
<dbReference type="GeneID" id="112687497"/>
<dbReference type="RefSeq" id="XP_025416013.1">
    <property type="nucleotide sequence ID" value="XM_025560228.1"/>
</dbReference>
<gene>
    <name evidence="5" type="primary">LOC112687497</name>
</gene>
<feature type="signal peptide" evidence="3">
    <location>
        <begin position="1"/>
        <end position="23"/>
    </location>
</feature>
<evidence type="ECO:0000256" key="2">
    <source>
        <dbReference type="SAM" id="Phobius"/>
    </source>
</evidence>
<evidence type="ECO:0000313" key="4">
    <source>
        <dbReference type="Proteomes" id="UP000694846"/>
    </source>
</evidence>
<dbReference type="OrthoDB" id="7779986at2759"/>
<evidence type="ECO:0000313" key="5">
    <source>
        <dbReference type="RefSeq" id="XP_025416013.1"/>
    </source>
</evidence>
<keyword evidence="4" id="KW-1185">Reference proteome</keyword>
<name>A0A8B8FZP7_9HEMI</name>
<reference evidence="5" key="1">
    <citation type="submission" date="2025-08" db="UniProtKB">
        <authorList>
            <consortium name="RefSeq"/>
        </authorList>
    </citation>
    <scope>IDENTIFICATION</scope>
    <source>
        <tissue evidence="5">Whole body</tissue>
    </source>
</reference>
<accession>A0A8B8FZP7</accession>
<sequence length="94" mass="10580">MRFSTFLLCLIIVTILFLNETEARRKILRGRKTITRTYYKSLGIPAWLSITFTGLVILGISGIIYGALQKFIITNNQPPQPTPSSVPLTTTEIH</sequence>
<dbReference type="Proteomes" id="UP000694846">
    <property type="component" value="Unplaced"/>
</dbReference>
<dbReference type="AlphaFoldDB" id="A0A8B8FZP7"/>
<organism evidence="4 5">
    <name type="scientific">Sipha flava</name>
    <name type="common">yellow sugarcane aphid</name>
    <dbReference type="NCBI Taxonomy" id="143950"/>
    <lineage>
        <taxon>Eukaryota</taxon>
        <taxon>Metazoa</taxon>
        <taxon>Ecdysozoa</taxon>
        <taxon>Arthropoda</taxon>
        <taxon>Hexapoda</taxon>
        <taxon>Insecta</taxon>
        <taxon>Pterygota</taxon>
        <taxon>Neoptera</taxon>
        <taxon>Paraneoptera</taxon>
        <taxon>Hemiptera</taxon>
        <taxon>Sternorrhyncha</taxon>
        <taxon>Aphidomorpha</taxon>
        <taxon>Aphidoidea</taxon>
        <taxon>Aphididae</taxon>
        <taxon>Sipha</taxon>
    </lineage>
</organism>
<keyword evidence="2" id="KW-0812">Transmembrane</keyword>
<evidence type="ECO:0000256" key="1">
    <source>
        <dbReference type="SAM" id="MobiDB-lite"/>
    </source>
</evidence>
<keyword evidence="3" id="KW-0732">Signal</keyword>
<feature type="chain" id="PRO_5034700823" evidence="3">
    <location>
        <begin position="24"/>
        <end position="94"/>
    </location>
</feature>